<keyword evidence="3" id="KW-1185">Reference proteome</keyword>
<sequence>MYTQIATIEKKAAIKACLHPMILLVFSVVWLSCHHKDDYTPPQTYSVQLKINAALGNYLTDKDGRALYFFANDSATVNTCAGGCALLWPVFNAPGISAANLGSGLNFSDFGRINTAAGAQQTTYKGRPL</sequence>
<accession>A0ABZ0WAT6</accession>
<proteinExistence type="predicted"/>
<protein>
    <recommendedName>
        <fullName evidence="4">Lipoprotein</fullName>
    </recommendedName>
</protein>
<organism evidence="2 3">
    <name type="scientific">Niabella yanshanensis</name>
    <dbReference type="NCBI Taxonomy" id="577386"/>
    <lineage>
        <taxon>Bacteria</taxon>
        <taxon>Pseudomonadati</taxon>
        <taxon>Bacteroidota</taxon>
        <taxon>Chitinophagia</taxon>
        <taxon>Chitinophagales</taxon>
        <taxon>Chitinophagaceae</taxon>
        <taxon>Niabella</taxon>
    </lineage>
</organism>
<keyword evidence="1" id="KW-0812">Transmembrane</keyword>
<evidence type="ECO:0000313" key="3">
    <source>
        <dbReference type="Proteomes" id="UP001325680"/>
    </source>
</evidence>
<dbReference type="InterPro" id="IPR005297">
    <property type="entry name" value="Lipoprotein_repeat"/>
</dbReference>
<keyword evidence="1" id="KW-0472">Membrane</keyword>
<dbReference type="EMBL" id="CP139960">
    <property type="protein sequence ID" value="WQD39191.1"/>
    <property type="molecule type" value="Genomic_DNA"/>
</dbReference>
<feature type="transmembrane region" description="Helical" evidence="1">
    <location>
        <begin position="12"/>
        <end position="31"/>
    </location>
</feature>
<dbReference type="PANTHER" id="PTHR39335:SF1">
    <property type="entry name" value="BLL4220 PROTEIN"/>
    <property type="match status" value="1"/>
</dbReference>
<name>A0ABZ0WAT6_9BACT</name>
<dbReference type="Pfam" id="PF03640">
    <property type="entry name" value="Lipoprotein_15"/>
    <property type="match status" value="1"/>
</dbReference>
<reference evidence="2 3" key="1">
    <citation type="submission" date="2023-12" db="EMBL/GenBank/DDBJ databases">
        <title>Genome sequencing and assembly of bacterial species from a model synthetic community.</title>
        <authorList>
            <person name="Hogle S.L."/>
        </authorList>
    </citation>
    <scope>NUCLEOTIDE SEQUENCE [LARGE SCALE GENOMIC DNA]</scope>
    <source>
        <strain evidence="2 3">HAMBI_3031</strain>
    </source>
</reference>
<gene>
    <name evidence="2" type="ORF">U0035_03385</name>
</gene>
<dbReference type="Proteomes" id="UP001325680">
    <property type="component" value="Chromosome"/>
</dbReference>
<dbReference type="RefSeq" id="WP_245957829.1">
    <property type="nucleotide sequence ID" value="NZ_CP139960.1"/>
</dbReference>
<evidence type="ECO:0000256" key="1">
    <source>
        <dbReference type="SAM" id="Phobius"/>
    </source>
</evidence>
<keyword evidence="1" id="KW-1133">Transmembrane helix</keyword>
<dbReference type="PANTHER" id="PTHR39335">
    <property type="entry name" value="BLL4220 PROTEIN"/>
    <property type="match status" value="1"/>
</dbReference>
<evidence type="ECO:0008006" key="4">
    <source>
        <dbReference type="Google" id="ProtNLM"/>
    </source>
</evidence>
<evidence type="ECO:0000313" key="2">
    <source>
        <dbReference type="EMBL" id="WQD39191.1"/>
    </source>
</evidence>